<protein>
    <recommendedName>
        <fullName evidence="2">DUF4010 domain-containing protein</fullName>
    </recommendedName>
</protein>
<keyword evidence="1" id="KW-0812">Transmembrane</keyword>
<accession>L9W802</accession>
<feature type="transmembrane region" description="Helical" evidence="1">
    <location>
        <begin position="61"/>
        <end position="81"/>
    </location>
</feature>
<dbReference type="EMBL" id="AOHW01000007">
    <property type="protein sequence ID" value="ELY45462.1"/>
    <property type="molecule type" value="Genomic_DNA"/>
</dbReference>
<evidence type="ECO:0000256" key="1">
    <source>
        <dbReference type="SAM" id="Phobius"/>
    </source>
</evidence>
<reference evidence="3 4" key="1">
    <citation type="journal article" date="2014" name="PLoS Genet.">
        <title>Phylogenetically driven sequencing of extremely halophilic archaea reveals strategies for static and dynamic osmo-response.</title>
        <authorList>
            <person name="Becker E.A."/>
            <person name="Seitzer P.M."/>
            <person name="Tritt A."/>
            <person name="Larsen D."/>
            <person name="Krusor M."/>
            <person name="Yao A.I."/>
            <person name="Wu D."/>
            <person name="Madern D."/>
            <person name="Eisen J.A."/>
            <person name="Darling A.E."/>
            <person name="Facciotti M.T."/>
        </authorList>
    </citation>
    <scope>NUCLEOTIDE SEQUENCE [LARGE SCALE GENOMIC DNA]</scope>
    <source>
        <strain evidence="3 4">GA33</strain>
    </source>
</reference>
<dbReference type="PANTHER" id="PTHR39084">
    <property type="entry name" value="MEMBRANE PROTEIN-RELATED"/>
    <property type="match status" value="1"/>
</dbReference>
<feature type="transmembrane region" description="Helical" evidence="1">
    <location>
        <begin position="119"/>
        <end position="137"/>
    </location>
</feature>
<dbReference type="PANTHER" id="PTHR39084:SF1">
    <property type="entry name" value="DUF4010 DOMAIN-CONTAINING PROTEIN"/>
    <property type="match status" value="1"/>
</dbReference>
<dbReference type="InterPro" id="IPR025105">
    <property type="entry name" value="DUF4010"/>
</dbReference>
<keyword evidence="4" id="KW-1185">Reference proteome</keyword>
<feature type="transmembrane region" description="Helical" evidence="1">
    <location>
        <begin position="87"/>
        <end position="107"/>
    </location>
</feature>
<feature type="transmembrane region" description="Helical" evidence="1">
    <location>
        <begin position="21"/>
        <end position="40"/>
    </location>
</feature>
<feature type="transmembrane region" description="Helical" evidence="1">
    <location>
        <begin position="149"/>
        <end position="168"/>
    </location>
</feature>
<keyword evidence="1" id="KW-1133">Transmembrane helix</keyword>
<name>L9W802_9EURY</name>
<dbReference type="Proteomes" id="UP000011599">
    <property type="component" value="Unassembled WGS sequence"/>
</dbReference>
<dbReference type="Pfam" id="PF13194">
    <property type="entry name" value="DUF4010"/>
    <property type="match status" value="1"/>
</dbReference>
<evidence type="ECO:0000313" key="3">
    <source>
        <dbReference type="EMBL" id="ELY45462.1"/>
    </source>
</evidence>
<proteinExistence type="predicted"/>
<organism evidence="3 4">
    <name type="scientific">Natronorubrum tibetense GA33</name>
    <dbReference type="NCBI Taxonomy" id="1114856"/>
    <lineage>
        <taxon>Archaea</taxon>
        <taxon>Methanobacteriati</taxon>
        <taxon>Methanobacteriota</taxon>
        <taxon>Stenosarchaea group</taxon>
        <taxon>Halobacteria</taxon>
        <taxon>Halobacteriales</taxon>
        <taxon>Natrialbaceae</taxon>
        <taxon>Natronorubrum</taxon>
    </lineage>
</organism>
<sequence>MACNTQYGASSVLAVGLLWTLWQPVAVMVGLTVVIAAVTWHRSERAARFNLESPLSLTVTAKFSVAYASILLVSLVVEAWFGDLRLYATAFADGLVSSVAVAVSAATVFSDGGVGPQQAAGTVVLGITASLTAKSVLIELESGRMRWTAAVPMALVDVAGPVVFVLAWPGTVARRSLVEPTDGRSGLLLVRFVGGLTARGVIALEFGVGLWTATGLCLLGVTPAAGVDHLEQLAPVLVVLAFGKLVA</sequence>
<dbReference type="AlphaFoldDB" id="L9W802"/>
<gene>
    <name evidence="3" type="ORF">C496_03538</name>
</gene>
<evidence type="ECO:0000259" key="2">
    <source>
        <dbReference type="Pfam" id="PF13194"/>
    </source>
</evidence>
<comment type="caution">
    <text evidence="3">The sequence shown here is derived from an EMBL/GenBank/DDBJ whole genome shotgun (WGS) entry which is preliminary data.</text>
</comment>
<dbReference type="eggNOG" id="arCOG04203">
    <property type="taxonomic scope" value="Archaea"/>
</dbReference>
<feature type="domain" description="DUF4010" evidence="2">
    <location>
        <begin position="11"/>
        <end position="138"/>
    </location>
</feature>
<evidence type="ECO:0000313" key="4">
    <source>
        <dbReference type="Proteomes" id="UP000011599"/>
    </source>
</evidence>
<keyword evidence="1" id="KW-0472">Membrane</keyword>